<keyword evidence="2" id="KW-1185">Reference proteome</keyword>
<comment type="caution">
    <text evidence="1">The sequence shown here is derived from an EMBL/GenBank/DDBJ whole genome shotgun (WGS) entry which is preliminary data.</text>
</comment>
<evidence type="ECO:0000313" key="2">
    <source>
        <dbReference type="Proteomes" id="UP000247498"/>
    </source>
</evidence>
<dbReference type="AlphaFoldDB" id="A0A2V0PEH3"/>
<proteinExistence type="predicted"/>
<dbReference type="InParanoid" id="A0A2V0PEH3"/>
<reference evidence="1 2" key="1">
    <citation type="journal article" date="2018" name="Sci. Rep.">
        <title>Raphidocelis subcapitata (=Pseudokirchneriella subcapitata) provides an insight into genome evolution and environmental adaptations in the Sphaeropleales.</title>
        <authorList>
            <person name="Suzuki S."/>
            <person name="Yamaguchi H."/>
            <person name="Nakajima N."/>
            <person name="Kawachi M."/>
        </authorList>
    </citation>
    <scope>NUCLEOTIDE SEQUENCE [LARGE SCALE GENOMIC DNA]</scope>
    <source>
        <strain evidence="1 2">NIES-35</strain>
    </source>
</reference>
<name>A0A2V0PEH3_9CHLO</name>
<accession>A0A2V0PEH3</accession>
<organism evidence="1 2">
    <name type="scientific">Raphidocelis subcapitata</name>
    <dbReference type="NCBI Taxonomy" id="307507"/>
    <lineage>
        <taxon>Eukaryota</taxon>
        <taxon>Viridiplantae</taxon>
        <taxon>Chlorophyta</taxon>
        <taxon>core chlorophytes</taxon>
        <taxon>Chlorophyceae</taxon>
        <taxon>CS clade</taxon>
        <taxon>Sphaeropleales</taxon>
        <taxon>Selenastraceae</taxon>
        <taxon>Raphidocelis</taxon>
    </lineage>
</organism>
<dbReference type="Proteomes" id="UP000247498">
    <property type="component" value="Unassembled WGS sequence"/>
</dbReference>
<gene>
    <name evidence="1" type="ORF">Rsub_07835</name>
</gene>
<protein>
    <submittedName>
        <fullName evidence="1">Uncharacterized protein</fullName>
    </submittedName>
</protein>
<sequence>MSREESAPSETQAAAVGEVFLARLQCEGSAELRASDPLALLCVCRAWREALADAALGALLVQGLEGGGGVRGGDGVDLRAAVLGPLEAARLARPQAGAGPDAAPRAAVIAAAMLSARSLEGAPPARLARVL</sequence>
<dbReference type="EMBL" id="BDRX01000065">
    <property type="protein sequence ID" value="GBF95485.1"/>
    <property type="molecule type" value="Genomic_DNA"/>
</dbReference>
<evidence type="ECO:0000313" key="1">
    <source>
        <dbReference type="EMBL" id="GBF95485.1"/>
    </source>
</evidence>